<dbReference type="InterPro" id="IPR034454">
    <property type="entry name" value="MEI2-like_RRM3"/>
</dbReference>
<feature type="compositionally biased region" description="Polar residues" evidence="2">
    <location>
        <begin position="24"/>
        <end position="46"/>
    </location>
</feature>
<evidence type="ECO:0000256" key="2">
    <source>
        <dbReference type="SAM" id="MobiDB-lite"/>
    </source>
</evidence>
<dbReference type="PANTHER" id="PTHR23189">
    <property type="entry name" value="RNA RECOGNITION MOTIF-CONTAINING"/>
    <property type="match status" value="1"/>
</dbReference>
<dbReference type="AlphaFoldDB" id="A0A843WHC4"/>
<dbReference type="OrthoDB" id="773495at2759"/>
<feature type="compositionally biased region" description="Basic and acidic residues" evidence="2">
    <location>
        <begin position="500"/>
        <end position="511"/>
    </location>
</feature>
<feature type="domain" description="Mei2-like C-terminal RNA recognition motif" evidence="3">
    <location>
        <begin position="343"/>
        <end position="439"/>
    </location>
</feature>
<evidence type="ECO:0000313" key="4">
    <source>
        <dbReference type="EMBL" id="MQM06118.1"/>
    </source>
</evidence>
<dbReference type="GO" id="GO:0003723">
    <property type="term" value="F:RNA binding"/>
    <property type="evidence" value="ECO:0007669"/>
    <property type="project" value="UniProtKB-KW"/>
</dbReference>
<accession>A0A843WHC4</accession>
<evidence type="ECO:0000313" key="5">
    <source>
        <dbReference type="Proteomes" id="UP000652761"/>
    </source>
</evidence>
<reference evidence="4" key="1">
    <citation type="submission" date="2017-07" db="EMBL/GenBank/DDBJ databases">
        <title>Taro Niue Genome Assembly and Annotation.</title>
        <authorList>
            <person name="Atibalentja N."/>
            <person name="Keating K."/>
            <person name="Fields C.J."/>
        </authorList>
    </citation>
    <scope>NUCLEOTIDE SEQUENCE</scope>
    <source>
        <strain evidence="4">Niue_2</strain>
        <tissue evidence="4">Leaf</tissue>
    </source>
</reference>
<protein>
    <recommendedName>
        <fullName evidence="3">Mei2-like C-terminal RNA recognition motif domain-containing protein</fullName>
    </recommendedName>
</protein>
<evidence type="ECO:0000259" key="3">
    <source>
        <dbReference type="Pfam" id="PF04059"/>
    </source>
</evidence>
<dbReference type="EMBL" id="NMUH01003545">
    <property type="protein sequence ID" value="MQM06118.1"/>
    <property type="molecule type" value="Genomic_DNA"/>
</dbReference>
<sequence length="511" mass="54955">MQQLSQELEQSEVRSYRHQLGSPIANSPPGTWAQFSSPTDSSPLQALSHSPTLGAINPIAGNQSAGLASILPSPVSNSIKISPIGKDLGRINYGGKVFTGTNPSHGMAFQYSHSFPEHSSGILPNNGRETGTLSSLGQSTANASGIGSLTGSQFMWSSPTPYSEHGRSSAWPTQSLGNSFTSSGQNPVFPYADHRGSLLGSSHHQHHVGSAPSGVPFESYFGYSSESPESSFMNSVAFGGMGTGRNEGLLTTNMGARVTGTPRAALSGSMVGNGSPNFRMMSTQRLSPILLGTTSYSGSVPGGFEGLMERGRSRRVENSGIQLDSKKQYQLDLEKIVSGEDTRTTLMIKNIPNKYTSKMLLSAIDENHKGTYDFFYLPIDFKNKCNVGYAFINMVSPSYIGSFYEAFNGKKWEKFNSEKVASLAYARIQGKTALVAHFQNSSLMNEDKRCHPILFHSEGPEAGSQEPFPLSSMTLRVGQFDGIFMGDSAEGSAEQSPSENVDKNKNISPER</sequence>
<proteinExistence type="predicted"/>
<organism evidence="4 5">
    <name type="scientific">Colocasia esculenta</name>
    <name type="common">Wild taro</name>
    <name type="synonym">Arum esculentum</name>
    <dbReference type="NCBI Taxonomy" id="4460"/>
    <lineage>
        <taxon>Eukaryota</taxon>
        <taxon>Viridiplantae</taxon>
        <taxon>Streptophyta</taxon>
        <taxon>Embryophyta</taxon>
        <taxon>Tracheophyta</taxon>
        <taxon>Spermatophyta</taxon>
        <taxon>Magnoliopsida</taxon>
        <taxon>Liliopsida</taxon>
        <taxon>Araceae</taxon>
        <taxon>Aroideae</taxon>
        <taxon>Colocasieae</taxon>
        <taxon>Colocasia</taxon>
    </lineage>
</organism>
<dbReference type="InterPro" id="IPR035979">
    <property type="entry name" value="RBD_domain_sf"/>
</dbReference>
<feature type="region of interest" description="Disordered" evidence="2">
    <location>
        <begin position="1"/>
        <end position="46"/>
    </location>
</feature>
<keyword evidence="5" id="KW-1185">Reference proteome</keyword>
<gene>
    <name evidence="4" type="ORF">Taro_038943</name>
</gene>
<evidence type="ECO:0000256" key="1">
    <source>
        <dbReference type="ARBA" id="ARBA00022884"/>
    </source>
</evidence>
<keyword evidence="1" id="KW-0694">RNA-binding</keyword>
<dbReference type="SUPFAM" id="SSF54928">
    <property type="entry name" value="RNA-binding domain, RBD"/>
    <property type="match status" value="1"/>
</dbReference>
<name>A0A843WHC4_COLES</name>
<feature type="region of interest" description="Disordered" evidence="2">
    <location>
        <begin position="485"/>
        <end position="511"/>
    </location>
</feature>
<dbReference type="InterPro" id="IPR007201">
    <property type="entry name" value="Mei2-like_Rrm_C"/>
</dbReference>
<dbReference type="Pfam" id="PF04059">
    <property type="entry name" value="RRM_2"/>
    <property type="match status" value="1"/>
</dbReference>
<dbReference type="CDD" id="cd12531">
    <property type="entry name" value="RRM3_MEI2_like"/>
    <property type="match status" value="1"/>
</dbReference>
<comment type="caution">
    <text evidence="4">The sequence shown here is derived from an EMBL/GenBank/DDBJ whole genome shotgun (WGS) entry which is preliminary data.</text>
</comment>
<dbReference type="Proteomes" id="UP000652761">
    <property type="component" value="Unassembled WGS sequence"/>
</dbReference>